<dbReference type="Gene3D" id="3.30.70.120">
    <property type="match status" value="1"/>
</dbReference>
<accession>A0L478</accession>
<dbReference type="KEGG" id="mgm:Mmc1_0244"/>
<sequence>MSTAQGIIVWCSVPDQASANTLSQRLVEQKLAACVHTLPQGRSTYRWLGKVEHQSEHLLMIKSHPRCETALIEAICANHPYEVPEIILTRIDAGLPAYMQWLAQSVEQNPLSPEQEP</sequence>
<dbReference type="InterPro" id="IPR011322">
    <property type="entry name" value="N-reg_PII-like_a/b"/>
</dbReference>
<dbReference type="PANTHER" id="PTHR23419:SF8">
    <property type="entry name" value="FI09726P"/>
    <property type="match status" value="1"/>
</dbReference>
<dbReference type="SUPFAM" id="SSF54913">
    <property type="entry name" value="GlnB-like"/>
    <property type="match status" value="1"/>
</dbReference>
<dbReference type="AlphaFoldDB" id="A0L478"/>
<dbReference type="OrthoDB" id="37622at2"/>
<reference evidence="2 3" key="2">
    <citation type="journal article" date="2012" name="Int. J. Syst. Evol. Microbiol.">
        <title>Magnetococcus marinus gen. nov., sp. nov., a marine, magnetotactic bacterium that represents a novel lineage (Magnetococcaceae fam. nov.; Magnetococcales ord. nov.) at the base of the Alphaproteobacteria.</title>
        <authorList>
            <person name="Bazylinski D.A."/>
            <person name="Williams T.J."/>
            <person name="Lefevre C.T."/>
            <person name="Berg R.J."/>
            <person name="Zhang C.L."/>
            <person name="Bowser S.S."/>
            <person name="Dean A.J."/>
            <person name="Beveridge T.J."/>
        </authorList>
    </citation>
    <scope>NUCLEOTIDE SEQUENCE [LARGE SCALE GENOMIC DNA]</scope>
    <source>
        <strain evidence="3">ATCC BAA-1437 / JCM 17883 / MC-1</strain>
    </source>
</reference>
<keyword evidence="3" id="KW-1185">Reference proteome</keyword>
<dbReference type="PANTHER" id="PTHR23419">
    <property type="entry name" value="DIVALENT CATION TOLERANCE CUTA-RELATED"/>
    <property type="match status" value="1"/>
</dbReference>
<comment type="similarity">
    <text evidence="1">Belongs to the CutA family.</text>
</comment>
<dbReference type="InterPro" id="IPR004323">
    <property type="entry name" value="Ion_tolerance_CutA"/>
</dbReference>
<dbReference type="Proteomes" id="UP000002586">
    <property type="component" value="Chromosome"/>
</dbReference>
<gene>
    <name evidence="2" type="ordered locus">Mmc1_0244</name>
</gene>
<dbReference type="eggNOG" id="COG1324">
    <property type="taxonomic scope" value="Bacteria"/>
</dbReference>
<protein>
    <submittedName>
        <fullName evidence="2">CutA1 divalent ion tolerance protein</fullName>
    </submittedName>
</protein>
<dbReference type="GO" id="GO:0010038">
    <property type="term" value="P:response to metal ion"/>
    <property type="evidence" value="ECO:0007669"/>
    <property type="project" value="InterPro"/>
</dbReference>
<dbReference type="Pfam" id="PF03091">
    <property type="entry name" value="CutA1"/>
    <property type="match status" value="1"/>
</dbReference>
<reference evidence="3" key="1">
    <citation type="journal article" date="2009" name="Appl. Environ. Microbiol.">
        <title>Complete genome sequence of the chemolithoautotrophic marine magnetotactic coccus strain MC-1.</title>
        <authorList>
            <person name="Schubbe S."/>
            <person name="Williams T.J."/>
            <person name="Xie G."/>
            <person name="Kiss H.E."/>
            <person name="Brettin T.S."/>
            <person name="Martinez D."/>
            <person name="Ross C.A."/>
            <person name="Schuler D."/>
            <person name="Cox B.L."/>
            <person name="Nealson K.H."/>
            <person name="Bazylinski D.A."/>
        </authorList>
    </citation>
    <scope>NUCLEOTIDE SEQUENCE [LARGE SCALE GENOMIC DNA]</scope>
    <source>
        <strain evidence="3">ATCC BAA-1437 / JCM 17883 / MC-1</strain>
    </source>
</reference>
<proteinExistence type="inferred from homology"/>
<dbReference type="GO" id="GO:0005507">
    <property type="term" value="F:copper ion binding"/>
    <property type="evidence" value="ECO:0007669"/>
    <property type="project" value="TreeGrafter"/>
</dbReference>
<evidence type="ECO:0000256" key="1">
    <source>
        <dbReference type="ARBA" id="ARBA00010169"/>
    </source>
</evidence>
<dbReference type="RefSeq" id="WP_011711943.1">
    <property type="nucleotide sequence ID" value="NC_008576.1"/>
</dbReference>
<dbReference type="HOGENOM" id="CLU_098807_1_2_5"/>
<evidence type="ECO:0000313" key="3">
    <source>
        <dbReference type="Proteomes" id="UP000002586"/>
    </source>
</evidence>
<organism evidence="2 3">
    <name type="scientific">Magnetococcus marinus (strain ATCC BAA-1437 / JCM 17883 / MC-1)</name>
    <dbReference type="NCBI Taxonomy" id="156889"/>
    <lineage>
        <taxon>Bacteria</taxon>
        <taxon>Pseudomonadati</taxon>
        <taxon>Pseudomonadota</taxon>
        <taxon>Magnetococcia</taxon>
        <taxon>Magnetococcales</taxon>
        <taxon>Magnetococcaceae</taxon>
        <taxon>Magnetococcus</taxon>
    </lineage>
</organism>
<dbReference type="EMBL" id="CP000471">
    <property type="protein sequence ID" value="ABK42771.1"/>
    <property type="molecule type" value="Genomic_DNA"/>
</dbReference>
<dbReference type="InterPro" id="IPR015867">
    <property type="entry name" value="N-reg_PII/ATP_PRibTrfase_C"/>
</dbReference>
<name>A0L478_MAGMM</name>
<evidence type="ECO:0000313" key="2">
    <source>
        <dbReference type="EMBL" id="ABK42771.1"/>
    </source>
</evidence>
<dbReference type="STRING" id="156889.Mmc1_0244"/>